<keyword evidence="6" id="KW-0539">Nucleus</keyword>
<keyword evidence="5" id="KW-0862">Zinc</keyword>
<evidence type="ECO:0000256" key="8">
    <source>
        <dbReference type="SAM" id="MobiDB-lite"/>
    </source>
</evidence>
<evidence type="ECO:0000256" key="4">
    <source>
        <dbReference type="ARBA" id="ARBA00022771"/>
    </source>
</evidence>
<comment type="subcellular location">
    <subcellularLocation>
        <location evidence="1">Nucleus</location>
    </subcellularLocation>
</comment>
<dbReference type="InterPro" id="IPR050888">
    <property type="entry name" value="ZnF_C2H2-type_TF"/>
</dbReference>
<keyword evidence="3" id="KW-0677">Repeat</keyword>
<dbReference type="GO" id="GO:0008270">
    <property type="term" value="F:zinc ion binding"/>
    <property type="evidence" value="ECO:0007669"/>
    <property type="project" value="UniProtKB-KW"/>
</dbReference>
<name>A0AAN5CGY9_9BILA</name>
<evidence type="ECO:0000256" key="1">
    <source>
        <dbReference type="ARBA" id="ARBA00004123"/>
    </source>
</evidence>
<dbReference type="PROSITE" id="PS00028">
    <property type="entry name" value="ZINC_FINGER_C2H2_1"/>
    <property type="match status" value="2"/>
</dbReference>
<dbReference type="SMART" id="SM00355">
    <property type="entry name" value="ZnF_C2H2"/>
    <property type="match status" value="2"/>
</dbReference>
<dbReference type="Pfam" id="PF00096">
    <property type="entry name" value="zf-C2H2"/>
    <property type="match status" value="1"/>
</dbReference>
<sequence>DDVMEIAGPSTATTAADAASTQPVTLQAALAANFNADSLAVAAAYGSHSTKSFSERKPFECNLCRKRFVTQGRMEKHRETHKIPKIRHTVFPSYSMRDAGYAPRVKSADAESARALTVKRKPALPREEQQNLLQQLQQPTAARVACEECGQYFKDKLARAQHVIVQHKDKVNLKKSKKAKMHACGYCEKTFA</sequence>
<feature type="region of interest" description="Disordered" evidence="8">
    <location>
        <begin position="1"/>
        <end position="20"/>
    </location>
</feature>
<comment type="caution">
    <text evidence="10">The sequence shown here is derived from an EMBL/GenBank/DDBJ whole genome shotgun (WGS) entry which is preliminary data.</text>
</comment>
<evidence type="ECO:0000313" key="10">
    <source>
        <dbReference type="EMBL" id="GMR43939.1"/>
    </source>
</evidence>
<dbReference type="Gene3D" id="3.30.160.60">
    <property type="entry name" value="Classic Zinc Finger"/>
    <property type="match status" value="1"/>
</dbReference>
<evidence type="ECO:0000313" key="11">
    <source>
        <dbReference type="Proteomes" id="UP001328107"/>
    </source>
</evidence>
<keyword evidence="11" id="KW-1185">Reference proteome</keyword>
<evidence type="ECO:0000259" key="9">
    <source>
        <dbReference type="PROSITE" id="PS50157"/>
    </source>
</evidence>
<feature type="non-terminal residue" evidence="10">
    <location>
        <position position="1"/>
    </location>
</feature>
<gene>
    <name evidence="10" type="ORF">PMAYCL1PPCAC_14134</name>
</gene>
<organism evidence="10 11">
    <name type="scientific">Pristionchus mayeri</name>
    <dbReference type="NCBI Taxonomy" id="1317129"/>
    <lineage>
        <taxon>Eukaryota</taxon>
        <taxon>Metazoa</taxon>
        <taxon>Ecdysozoa</taxon>
        <taxon>Nematoda</taxon>
        <taxon>Chromadorea</taxon>
        <taxon>Rhabditida</taxon>
        <taxon>Rhabditina</taxon>
        <taxon>Diplogasteromorpha</taxon>
        <taxon>Diplogasteroidea</taxon>
        <taxon>Neodiplogasteridae</taxon>
        <taxon>Pristionchus</taxon>
    </lineage>
</organism>
<dbReference type="EMBL" id="BTRK01000003">
    <property type="protein sequence ID" value="GMR43939.1"/>
    <property type="molecule type" value="Genomic_DNA"/>
</dbReference>
<keyword evidence="4 7" id="KW-0863">Zinc-finger</keyword>
<feature type="compositionally biased region" description="Low complexity" evidence="8">
    <location>
        <begin position="10"/>
        <end position="20"/>
    </location>
</feature>
<proteinExistence type="predicted"/>
<keyword evidence="2" id="KW-0479">Metal-binding</keyword>
<feature type="non-terminal residue" evidence="10">
    <location>
        <position position="192"/>
    </location>
</feature>
<accession>A0AAN5CGY9</accession>
<dbReference type="PROSITE" id="PS50157">
    <property type="entry name" value="ZINC_FINGER_C2H2_2"/>
    <property type="match status" value="1"/>
</dbReference>
<evidence type="ECO:0000256" key="2">
    <source>
        <dbReference type="ARBA" id="ARBA00022723"/>
    </source>
</evidence>
<dbReference type="AlphaFoldDB" id="A0AAN5CGY9"/>
<dbReference type="GO" id="GO:0005634">
    <property type="term" value="C:nucleus"/>
    <property type="evidence" value="ECO:0007669"/>
    <property type="project" value="UniProtKB-SubCell"/>
</dbReference>
<evidence type="ECO:0000256" key="5">
    <source>
        <dbReference type="ARBA" id="ARBA00022833"/>
    </source>
</evidence>
<evidence type="ECO:0000256" key="6">
    <source>
        <dbReference type="ARBA" id="ARBA00023242"/>
    </source>
</evidence>
<feature type="domain" description="C2H2-type" evidence="9">
    <location>
        <begin position="59"/>
        <end position="86"/>
    </location>
</feature>
<dbReference type="PANTHER" id="PTHR24406">
    <property type="entry name" value="TRANSCRIPTIONAL REPRESSOR CTCFL-RELATED"/>
    <property type="match status" value="1"/>
</dbReference>
<reference evidence="11" key="1">
    <citation type="submission" date="2022-10" db="EMBL/GenBank/DDBJ databases">
        <title>Genome assembly of Pristionchus species.</title>
        <authorList>
            <person name="Yoshida K."/>
            <person name="Sommer R.J."/>
        </authorList>
    </citation>
    <scope>NUCLEOTIDE SEQUENCE [LARGE SCALE GENOMIC DNA]</scope>
    <source>
        <strain evidence="11">RS5460</strain>
    </source>
</reference>
<evidence type="ECO:0000256" key="7">
    <source>
        <dbReference type="PROSITE-ProRule" id="PRU00042"/>
    </source>
</evidence>
<protein>
    <recommendedName>
        <fullName evidence="9">C2H2-type domain-containing protein</fullName>
    </recommendedName>
</protein>
<evidence type="ECO:0000256" key="3">
    <source>
        <dbReference type="ARBA" id="ARBA00022737"/>
    </source>
</evidence>
<dbReference type="Proteomes" id="UP001328107">
    <property type="component" value="Unassembled WGS sequence"/>
</dbReference>
<dbReference type="InterPro" id="IPR036236">
    <property type="entry name" value="Znf_C2H2_sf"/>
</dbReference>
<dbReference type="SUPFAM" id="SSF57667">
    <property type="entry name" value="beta-beta-alpha zinc fingers"/>
    <property type="match status" value="1"/>
</dbReference>
<dbReference type="InterPro" id="IPR013087">
    <property type="entry name" value="Znf_C2H2_type"/>
</dbReference>